<evidence type="ECO:0000313" key="3">
    <source>
        <dbReference type="EMBL" id="TWT29157.1"/>
    </source>
</evidence>
<evidence type="ECO:0000313" key="4">
    <source>
        <dbReference type="Proteomes" id="UP000316714"/>
    </source>
</evidence>
<dbReference type="Pfam" id="PF05598">
    <property type="entry name" value="DUF772"/>
    <property type="match status" value="1"/>
</dbReference>
<dbReference type="AlphaFoldDB" id="A0A5C5UU19"/>
<sequence>MLFVGYYEGIGSQRGVAWRCADSLSLRKFLGVPLTEDTPDHSSLTRIRDRLPYEVHSGIFRFVLKLASEKGLLKGKAVGVDSTTLEADAAMKSIVRRDSGEDWEGYLTRLMKEEGVIEDGDEPTSEDPTRTSSE</sequence>
<organism evidence="3 4">
    <name type="scientific">Posidoniimonas corsicana</name>
    <dbReference type="NCBI Taxonomy" id="1938618"/>
    <lineage>
        <taxon>Bacteria</taxon>
        <taxon>Pseudomonadati</taxon>
        <taxon>Planctomycetota</taxon>
        <taxon>Planctomycetia</taxon>
        <taxon>Pirellulales</taxon>
        <taxon>Lacipirellulaceae</taxon>
        <taxon>Posidoniimonas</taxon>
    </lineage>
</organism>
<evidence type="ECO:0000259" key="2">
    <source>
        <dbReference type="Pfam" id="PF05598"/>
    </source>
</evidence>
<reference evidence="3 4" key="1">
    <citation type="submission" date="2019-02" db="EMBL/GenBank/DDBJ databases">
        <title>Deep-cultivation of Planctomycetes and their phenomic and genomic characterization uncovers novel biology.</title>
        <authorList>
            <person name="Wiegand S."/>
            <person name="Jogler M."/>
            <person name="Boedeker C."/>
            <person name="Pinto D."/>
            <person name="Vollmers J."/>
            <person name="Rivas-Marin E."/>
            <person name="Kohn T."/>
            <person name="Peeters S.H."/>
            <person name="Heuer A."/>
            <person name="Rast P."/>
            <person name="Oberbeckmann S."/>
            <person name="Bunk B."/>
            <person name="Jeske O."/>
            <person name="Meyerdierks A."/>
            <person name="Storesund J.E."/>
            <person name="Kallscheuer N."/>
            <person name="Luecker S."/>
            <person name="Lage O.M."/>
            <person name="Pohl T."/>
            <person name="Merkel B.J."/>
            <person name="Hornburger P."/>
            <person name="Mueller R.-W."/>
            <person name="Bruemmer F."/>
            <person name="Labrenz M."/>
            <person name="Spormann A.M."/>
            <person name="Op Den Camp H."/>
            <person name="Overmann J."/>
            <person name="Amann R."/>
            <person name="Jetten M.S.M."/>
            <person name="Mascher T."/>
            <person name="Medema M.H."/>
            <person name="Devos D.P."/>
            <person name="Kaster A.-K."/>
            <person name="Ovreas L."/>
            <person name="Rohde M."/>
            <person name="Galperin M.Y."/>
            <person name="Jogler C."/>
        </authorList>
    </citation>
    <scope>NUCLEOTIDE SEQUENCE [LARGE SCALE GENOMIC DNA]</scope>
    <source>
        <strain evidence="3 4">KOR34</strain>
    </source>
</reference>
<proteinExistence type="predicted"/>
<dbReference type="RefSeq" id="WP_197531772.1">
    <property type="nucleotide sequence ID" value="NZ_SIHJ01000012.1"/>
</dbReference>
<dbReference type="InterPro" id="IPR008490">
    <property type="entry name" value="Transposase_InsH_N"/>
</dbReference>
<feature type="domain" description="Transposase InsH N-terminal" evidence="2">
    <location>
        <begin position="1"/>
        <end position="50"/>
    </location>
</feature>
<evidence type="ECO:0000256" key="1">
    <source>
        <dbReference type="SAM" id="MobiDB-lite"/>
    </source>
</evidence>
<name>A0A5C5UU19_9BACT</name>
<dbReference type="Proteomes" id="UP000316714">
    <property type="component" value="Unassembled WGS sequence"/>
</dbReference>
<dbReference type="EMBL" id="SIHJ01000012">
    <property type="protein sequence ID" value="TWT29157.1"/>
    <property type="molecule type" value="Genomic_DNA"/>
</dbReference>
<gene>
    <name evidence="3" type="ORF">KOR34_53410</name>
</gene>
<keyword evidence="4" id="KW-1185">Reference proteome</keyword>
<feature type="region of interest" description="Disordered" evidence="1">
    <location>
        <begin position="113"/>
        <end position="134"/>
    </location>
</feature>
<protein>
    <recommendedName>
        <fullName evidence="2">Transposase InsH N-terminal domain-containing protein</fullName>
    </recommendedName>
</protein>
<feature type="compositionally biased region" description="Acidic residues" evidence="1">
    <location>
        <begin position="116"/>
        <end position="125"/>
    </location>
</feature>
<comment type="caution">
    <text evidence="3">The sequence shown here is derived from an EMBL/GenBank/DDBJ whole genome shotgun (WGS) entry which is preliminary data.</text>
</comment>
<accession>A0A5C5UU19</accession>